<name>A0A2N1MFY0_9GLOM</name>
<protein>
    <submittedName>
        <fullName evidence="1">Uncharacterized protein</fullName>
    </submittedName>
</protein>
<dbReference type="AlphaFoldDB" id="A0A2N1MFY0"/>
<reference evidence="1 2" key="2">
    <citation type="submission" date="2017-10" db="EMBL/GenBank/DDBJ databases">
        <title>Extensive intraspecific genome diversity in a model arbuscular mycorrhizal fungus.</title>
        <authorList>
            <person name="Chen E.C.H."/>
            <person name="Morin E."/>
            <person name="Baudet D."/>
            <person name="Noel J."/>
            <person name="Ndikumana S."/>
            <person name="Charron P."/>
            <person name="St-Onge C."/>
            <person name="Giorgi J."/>
            <person name="Grigoriev I.V."/>
            <person name="Roux C."/>
            <person name="Martin F.M."/>
            <person name="Corradi N."/>
        </authorList>
    </citation>
    <scope>NUCLEOTIDE SEQUENCE [LARGE SCALE GENOMIC DNA]</scope>
    <source>
        <strain evidence="1 2">C2</strain>
    </source>
</reference>
<accession>A0A2N1MFY0</accession>
<reference evidence="1 2" key="1">
    <citation type="submission" date="2016-04" db="EMBL/GenBank/DDBJ databases">
        <title>Genome analyses suggest a sexual origin of heterokaryosis in a supposedly ancient asexual fungus.</title>
        <authorList>
            <person name="Ropars J."/>
            <person name="Sedzielewska K."/>
            <person name="Noel J."/>
            <person name="Charron P."/>
            <person name="Farinelli L."/>
            <person name="Marton T."/>
            <person name="Kruger M."/>
            <person name="Pelin A."/>
            <person name="Brachmann A."/>
            <person name="Corradi N."/>
        </authorList>
    </citation>
    <scope>NUCLEOTIDE SEQUENCE [LARGE SCALE GENOMIC DNA]</scope>
    <source>
        <strain evidence="1 2">C2</strain>
    </source>
</reference>
<evidence type="ECO:0000313" key="1">
    <source>
        <dbReference type="EMBL" id="PKK60553.1"/>
    </source>
</evidence>
<comment type="caution">
    <text evidence="1">The sequence shown here is derived from an EMBL/GenBank/DDBJ whole genome shotgun (WGS) entry which is preliminary data.</text>
</comment>
<gene>
    <name evidence="1" type="ORF">RhiirC2_761686</name>
</gene>
<sequence>MVFVNCSVEETTKKYVDEMGMAYEKNEINPRVHGVYPTLGNVNLRISFNNDEKQKIIPTEFIV</sequence>
<feature type="non-terminal residue" evidence="1">
    <location>
        <position position="63"/>
    </location>
</feature>
<organism evidence="1 2">
    <name type="scientific">Rhizophagus irregularis</name>
    <dbReference type="NCBI Taxonomy" id="588596"/>
    <lineage>
        <taxon>Eukaryota</taxon>
        <taxon>Fungi</taxon>
        <taxon>Fungi incertae sedis</taxon>
        <taxon>Mucoromycota</taxon>
        <taxon>Glomeromycotina</taxon>
        <taxon>Glomeromycetes</taxon>
        <taxon>Glomerales</taxon>
        <taxon>Glomeraceae</taxon>
        <taxon>Rhizophagus</taxon>
    </lineage>
</organism>
<dbReference type="EMBL" id="LLXL01002548">
    <property type="protein sequence ID" value="PKK60553.1"/>
    <property type="molecule type" value="Genomic_DNA"/>
</dbReference>
<dbReference type="Proteomes" id="UP000233469">
    <property type="component" value="Unassembled WGS sequence"/>
</dbReference>
<proteinExistence type="predicted"/>
<evidence type="ECO:0000313" key="2">
    <source>
        <dbReference type="Proteomes" id="UP000233469"/>
    </source>
</evidence>